<evidence type="ECO:0000313" key="2">
    <source>
        <dbReference type="EMBL" id="KSU19457.1"/>
    </source>
</evidence>
<dbReference type="EMBL" id="LKLS01000087">
    <property type="protein sequence ID" value="KSU19457.1"/>
    <property type="molecule type" value="Genomic_DNA"/>
</dbReference>
<evidence type="ECO:0000313" key="3">
    <source>
        <dbReference type="Proteomes" id="UP000053612"/>
    </source>
</evidence>
<proteinExistence type="predicted"/>
<dbReference type="Pfam" id="PF09643">
    <property type="entry name" value="YopX"/>
    <property type="match status" value="1"/>
</dbReference>
<reference evidence="3" key="1">
    <citation type="submission" date="2015-10" db="EMBL/GenBank/DDBJ databases">
        <title>Draft Genome Sequences of 11 Lactococcus lactis subspecies cremoris strains.</title>
        <authorList>
            <person name="Wels M."/>
            <person name="Backus L."/>
            <person name="Boekhorst J."/>
            <person name="Dijkstra A."/>
            <person name="Beerthuizen M."/>
            <person name="Kelly W."/>
            <person name="Siezen R."/>
            <person name="Bachmann H."/>
            <person name="Van Hijum S."/>
        </authorList>
    </citation>
    <scope>NUCLEOTIDE SEQUENCE [LARGE SCALE GENOMIC DNA]</scope>
    <source>
        <strain evidence="3">LMG9449</strain>
    </source>
</reference>
<protein>
    <submittedName>
        <fullName evidence="2">YopX superfamily protein</fullName>
    </submittedName>
</protein>
<dbReference type="NCBIfam" id="TIGR01671">
    <property type="entry name" value="phage_TIGR01671"/>
    <property type="match status" value="1"/>
</dbReference>
<name>A0A0V8E1T8_LACLL</name>
<dbReference type="RefSeq" id="WP_058224693.1">
    <property type="nucleotide sequence ID" value="NZ_LKLS01000087.1"/>
</dbReference>
<comment type="caution">
    <text evidence="2">The sequence shown here is derived from an EMBL/GenBank/DDBJ whole genome shotgun (WGS) entry which is preliminary data.</text>
</comment>
<dbReference type="PATRIC" id="fig|1360.109.peg.1987"/>
<dbReference type="InterPro" id="IPR010024">
    <property type="entry name" value="CHP16711"/>
</dbReference>
<dbReference type="InterPro" id="IPR023385">
    <property type="entry name" value="YopX-like_C"/>
</dbReference>
<dbReference type="Gene3D" id="2.30.30.290">
    <property type="entry name" value="YopX-like domains"/>
    <property type="match status" value="1"/>
</dbReference>
<organism evidence="2 3">
    <name type="scientific">Lactococcus lactis subsp. lactis</name>
    <name type="common">Streptococcus lactis</name>
    <dbReference type="NCBI Taxonomy" id="1360"/>
    <lineage>
        <taxon>Bacteria</taxon>
        <taxon>Bacillati</taxon>
        <taxon>Bacillota</taxon>
        <taxon>Bacilli</taxon>
        <taxon>Lactobacillales</taxon>
        <taxon>Streptococcaceae</taxon>
        <taxon>Lactococcus</taxon>
    </lineage>
</organism>
<feature type="domain" description="YopX protein" evidence="1">
    <location>
        <begin position="5"/>
        <end position="134"/>
    </location>
</feature>
<dbReference type="InterPro" id="IPR019096">
    <property type="entry name" value="YopX_protein"/>
</dbReference>
<evidence type="ECO:0000259" key="1">
    <source>
        <dbReference type="Pfam" id="PF09643"/>
    </source>
</evidence>
<dbReference type="Proteomes" id="UP000053612">
    <property type="component" value="Unassembled WGS sequence"/>
</dbReference>
<accession>A0A0V8E1T8</accession>
<sequence length="139" mass="16117">MKLKLRAWKKYDSPEMFRDIAFIDFNKKLLGVNYKVSKLTTRLDIETLDKFIIMQSTGLKDKNGVEIYEGDVINCRNSFRNPMTGSGSLSINRDFKIIFENGEFKAKGFDIRLKNILSYSEVIGNVYENPELLEDTKND</sequence>
<dbReference type="SUPFAM" id="SSF159006">
    <property type="entry name" value="YopX-like"/>
    <property type="match status" value="1"/>
</dbReference>
<gene>
    <name evidence="2" type="ORF">LMG9449_0688</name>
</gene>
<dbReference type="AlphaFoldDB" id="A0A0V8E1T8"/>